<protein>
    <submittedName>
        <fullName evidence="1">Uncharacterized protein</fullName>
    </submittedName>
</protein>
<evidence type="ECO:0000313" key="2">
    <source>
        <dbReference type="Proteomes" id="UP000198881"/>
    </source>
</evidence>
<evidence type="ECO:0000313" key="1">
    <source>
        <dbReference type="EMBL" id="SFV21384.1"/>
    </source>
</evidence>
<name>A0A1I7MHI4_9MICC</name>
<accession>A0A1I7MHI4</accession>
<dbReference type="RefSeq" id="WP_091694919.1">
    <property type="nucleotide sequence ID" value="NZ_FPCG01000002.1"/>
</dbReference>
<dbReference type="OrthoDB" id="3734530at2"/>
<gene>
    <name evidence="1" type="ORF">SAMN04487966_102329</name>
</gene>
<dbReference type="EMBL" id="FPCG01000002">
    <property type="protein sequence ID" value="SFV21384.1"/>
    <property type="molecule type" value="Genomic_DNA"/>
</dbReference>
<proteinExistence type="predicted"/>
<organism evidence="1 2">
    <name type="scientific">Micrococcus terreus</name>
    <dbReference type="NCBI Taxonomy" id="574650"/>
    <lineage>
        <taxon>Bacteria</taxon>
        <taxon>Bacillati</taxon>
        <taxon>Actinomycetota</taxon>
        <taxon>Actinomycetes</taxon>
        <taxon>Micrococcales</taxon>
        <taxon>Micrococcaceae</taxon>
        <taxon>Micrococcus</taxon>
    </lineage>
</organism>
<dbReference type="Proteomes" id="UP000198881">
    <property type="component" value="Unassembled WGS sequence"/>
</dbReference>
<sequence length="171" mass="19050">MTTTLADPVTTAPTPSLAAAAPAPVEELLQYMSQWETGTARLPWVDPLTESGPEPQHLYVTEEMAGPAVLQSWVQFRDLLEEVIARADADPDAFQYLTLIHGEHTSIWTQMTPLGPDQHYVELSDGAGWVDELVPADPEKPWSTDQSEAIMRLWVTQRFQRADAQRSAVPR</sequence>
<keyword evidence="2" id="KW-1185">Reference proteome</keyword>
<dbReference type="AlphaFoldDB" id="A0A1I7MHI4"/>
<reference evidence="1 2" key="1">
    <citation type="submission" date="2016-10" db="EMBL/GenBank/DDBJ databases">
        <authorList>
            <person name="de Groot N.N."/>
        </authorList>
    </citation>
    <scope>NUCLEOTIDE SEQUENCE [LARGE SCALE GENOMIC DNA]</scope>
    <source>
        <strain evidence="1 2">CGMCC 1.7054</strain>
    </source>
</reference>